<dbReference type="EMBL" id="MU393482">
    <property type="protein sequence ID" value="KAI4864753.1"/>
    <property type="molecule type" value="Genomic_DNA"/>
</dbReference>
<organism evidence="1 2">
    <name type="scientific">Hypoxylon rubiginosum</name>
    <dbReference type="NCBI Taxonomy" id="110542"/>
    <lineage>
        <taxon>Eukaryota</taxon>
        <taxon>Fungi</taxon>
        <taxon>Dikarya</taxon>
        <taxon>Ascomycota</taxon>
        <taxon>Pezizomycotina</taxon>
        <taxon>Sordariomycetes</taxon>
        <taxon>Xylariomycetidae</taxon>
        <taxon>Xylariales</taxon>
        <taxon>Hypoxylaceae</taxon>
        <taxon>Hypoxylon</taxon>
    </lineage>
</organism>
<proteinExistence type="predicted"/>
<name>A0ACB9YZW1_9PEZI</name>
<evidence type="ECO:0000313" key="1">
    <source>
        <dbReference type="EMBL" id="KAI4864753.1"/>
    </source>
</evidence>
<evidence type="ECO:0000313" key="2">
    <source>
        <dbReference type="Proteomes" id="UP001497700"/>
    </source>
</evidence>
<comment type="caution">
    <text evidence="1">The sequence shown here is derived from an EMBL/GenBank/DDBJ whole genome shotgun (WGS) entry which is preliminary data.</text>
</comment>
<protein>
    <submittedName>
        <fullName evidence="1">Uncharacterized protein</fullName>
    </submittedName>
</protein>
<dbReference type="Proteomes" id="UP001497700">
    <property type="component" value="Unassembled WGS sequence"/>
</dbReference>
<gene>
    <name evidence="1" type="ORF">F4820DRAFT_422878</name>
</gene>
<sequence>MIFKEAFKIAGFDLEWWKDHDRHGWAEGVPRVPEGFWRTIVADRGPNGSNPPSWYPRACMDCLNNNLRPNGDFRPDDVLELERASRIAKDFVRRVKDVISERRFVKVKLEGEKKYTYGLVPAETRKEDLICVLFGGSAPVVLRPEGKGGQAHFTMLGECFIYGMMEGEAVPGESWRHPYDSAELFDLV</sequence>
<reference evidence="1 2" key="1">
    <citation type="journal article" date="2022" name="New Phytol.">
        <title>Ecological generalism drives hyperdiversity of secondary metabolite gene clusters in xylarialean endophytes.</title>
        <authorList>
            <person name="Franco M.E.E."/>
            <person name="Wisecaver J.H."/>
            <person name="Arnold A.E."/>
            <person name="Ju Y.M."/>
            <person name="Slot J.C."/>
            <person name="Ahrendt S."/>
            <person name="Moore L.P."/>
            <person name="Eastman K.E."/>
            <person name="Scott K."/>
            <person name="Konkel Z."/>
            <person name="Mondo S.J."/>
            <person name="Kuo A."/>
            <person name="Hayes R.D."/>
            <person name="Haridas S."/>
            <person name="Andreopoulos B."/>
            <person name="Riley R."/>
            <person name="LaButti K."/>
            <person name="Pangilinan J."/>
            <person name="Lipzen A."/>
            <person name="Amirebrahimi M."/>
            <person name="Yan J."/>
            <person name="Adam C."/>
            <person name="Keymanesh K."/>
            <person name="Ng V."/>
            <person name="Louie K."/>
            <person name="Northen T."/>
            <person name="Drula E."/>
            <person name="Henrissat B."/>
            <person name="Hsieh H.M."/>
            <person name="Youens-Clark K."/>
            <person name="Lutzoni F."/>
            <person name="Miadlikowska J."/>
            <person name="Eastwood D.C."/>
            <person name="Hamelin R.C."/>
            <person name="Grigoriev I.V."/>
            <person name="U'Ren J.M."/>
        </authorList>
    </citation>
    <scope>NUCLEOTIDE SEQUENCE [LARGE SCALE GENOMIC DNA]</scope>
    <source>
        <strain evidence="1 2">CBS 119005</strain>
    </source>
</reference>
<accession>A0ACB9YZW1</accession>
<keyword evidence="2" id="KW-1185">Reference proteome</keyword>